<dbReference type="EMBL" id="JAPVEB010000006">
    <property type="protein sequence ID" value="KAJ5261821.1"/>
    <property type="molecule type" value="Genomic_DNA"/>
</dbReference>
<reference evidence="2 3" key="1">
    <citation type="journal article" date="2023" name="IMA Fungus">
        <title>Comparative genomic study of the Penicillium genus elucidates a diverse pangenome and 15 lateral gene transfer events.</title>
        <authorList>
            <person name="Petersen C."/>
            <person name="Sorensen T."/>
            <person name="Nielsen M.R."/>
            <person name="Sondergaard T.E."/>
            <person name="Sorensen J.L."/>
            <person name="Fitzpatrick D.A."/>
            <person name="Frisvad J.C."/>
            <person name="Nielsen K.L."/>
        </authorList>
    </citation>
    <scope>NUCLEOTIDE SEQUENCE [LARGE SCALE GENOMIC DNA]</scope>
    <source>
        <strain evidence="2 3">IBT 3361</strain>
    </source>
</reference>
<gene>
    <name evidence="2" type="ORF">N7505_008688</name>
</gene>
<keyword evidence="3" id="KW-1185">Reference proteome</keyword>
<feature type="compositionally biased region" description="Basic and acidic residues" evidence="1">
    <location>
        <begin position="194"/>
        <end position="215"/>
    </location>
</feature>
<name>A0ABQ8WB83_PENCH</name>
<dbReference type="InterPro" id="IPR053137">
    <property type="entry name" value="NLR-like"/>
</dbReference>
<sequence>MDSSIFFTGSNSGLQIAHNNGQTNAHFHLPQGKDTWILKKKTPISDNVNKAPEERPQPFAMIPFGRNPDFVDPGSLVDRVHELSSEPSARLALVGLGGVGKSQIAIEYAYWIREQSPGTWVFWVHASDIVRYEEGLRDIAEHVKIPRRQDPAANIFQLVGSWLQDRKEEPWLLILDNIDDDEFLHKPAFEKSRSARHNERADVLSEQGGHSDKSPLDFLPRAPHGSIIITTRSKHIAMNLVNECDIMTIEPSETHAFALLQKKLQNKVAADALSLQRLARELDWIALAIVQAATFIARHSPRFSVQKYLEMFQESNKARASLLERQTRLLHRGRRTDNSIIVTLQISFESIRRENPQATNLLSLMSFFDRQGIPDFLLHTLVHEDGDEEAKSDIDEGYTPFGPAYQKGKNINQVLEDSNSSIEGKAAFSLSQLKFEDSIATLKDYSLISIDPETLTFAMHGLVQLSIQEWLNTQEKLDYWKEKFIRNLYLEFPKFTNFDNMTRSRALLPHIQSAILHGPDSNNRLRWARLIRHASDYVLYCEKPNEAKRMTVISRKETESLLGWRHPETIIASAFEVKALMKCEDTKSAEERCLQTIEACKNFHLETGYTVYLTFRKLLAEIHHRQGSHRWAESESEYEELLAIWEQKKPDNEEAITSIKAALAGLYQDQNRLDKAEILLRQLLNSHKSVQTDRRQDLGYHMESLASLYGQQGRYEEAITLLAQVLVLQESQFGRDHPRTLSSMRSFACAMEGQSHAWEAMQFMQEVFEKQKMVLGLDHGETTHTAYLLVDLLVKNDKLEAAACLAESFISILEPDANSAHAFSVRLVHIYLAQGQREKAREMITDSLRRKRQLYGEEHDQVIDAQLNLALWHEKQGQLREAETLYHHIYQVRQRTLGSEDPKTLESLQWLVDFYLMHGGLVSSESLWSMLNQLCKSRETILGREDPQTLLNLFALSLEFNAQEKPYDAATLQQEILQICMKSGSEFDMLPDLLEALVASWDQLGRDEDAACLREQLEIIPENMSPREITTHLRSSEVLTGILERFSLVVQSFEGVD</sequence>
<dbReference type="SUPFAM" id="SSF48452">
    <property type="entry name" value="TPR-like"/>
    <property type="match status" value="2"/>
</dbReference>
<evidence type="ECO:0000313" key="3">
    <source>
        <dbReference type="Proteomes" id="UP001220256"/>
    </source>
</evidence>
<protein>
    <submittedName>
        <fullName evidence="2">TPR-like protein</fullName>
    </submittedName>
</protein>
<dbReference type="Gene3D" id="3.40.50.300">
    <property type="entry name" value="P-loop containing nucleotide triphosphate hydrolases"/>
    <property type="match status" value="1"/>
</dbReference>
<feature type="region of interest" description="Disordered" evidence="1">
    <location>
        <begin position="194"/>
        <end position="216"/>
    </location>
</feature>
<dbReference type="Proteomes" id="UP001220256">
    <property type="component" value="Unassembled WGS sequence"/>
</dbReference>
<dbReference type="PANTHER" id="PTHR46082">
    <property type="entry name" value="ATP/GTP-BINDING PROTEIN-RELATED"/>
    <property type="match status" value="1"/>
</dbReference>
<dbReference type="InterPro" id="IPR011990">
    <property type="entry name" value="TPR-like_helical_dom_sf"/>
</dbReference>
<dbReference type="PANTHER" id="PTHR46082:SF6">
    <property type="entry name" value="AAA+ ATPASE DOMAIN-CONTAINING PROTEIN-RELATED"/>
    <property type="match status" value="1"/>
</dbReference>
<accession>A0ABQ8WB83</accession>
<dbReference type="Gene3D" id="1.25.40.10">
    <property type="entry name" value="Tetratricopeptide repeat domain"/>
    <property type="match status" value="2"/>
</dbReference>
<dbReference type="Pfam" id="PF13424">
    <property type="entry name" value="TPR_12"/>
    <property type="match status" value="2"/>
</dbReference>
<evidence type="ECO:0000313" key="2">
    <source>
        <dbReference type="EMBL" id="KAJ5261821.1"/>
    </source>
</evidence>
<organism evidence="2 3">
    <name type="scientific">Penicillium chrysogenum</name>
    <name type="common">Penicillium notatum</name>
    <dbReference type="NCBI Taxonomy" id="5076"/>
    <lineage>
        <taxon>Eukaryota</taxon>
        <taxon>Fungi</taxon>
        <taxon>Dikarya</taxon>
        <taxon>Ascomycota</taxon>
        <taxon>Pezizomycotina</taxon>
        <taxon>Eurotiomycetes</taxon>
        <taxon>Eurotiomycetidae</taxon>
        <taxon>Eurotiales</taxon>
        <taxon>Aspergillaceae</taxon>
        <taxon>Penicillium</taxon>
        <taxon>Penicillium chrysogenum species complex</taxon>
    </lineage>
</organism>
<dbReference type="SUPFAM" id="SSF52540">
    <property type="entry name" value="P-loop containing nucleoside triphosphate hydrolases"/>
    <property type="match status" value="1"/>
</dbReference>
<comment type="caution">
    <text evidence="2">The sequence shown here is derived from an EMBL/GenBank/DDBJ whole genome shotgun (WGS) entry which is preliminary data.</text>
</comment>
<dbReference type="InterPro" id="IPR027417">
    <property type="entry name" value="P-loop_NTPase"/>
</dbReference>
<evidence type="ECO:0000256" key="1">
    <source>
        <dbReference type="SAM" id="MobiDB-lite"/>
    </source>
</evidence>
<proteinExistence type="predicted"/>